<evidence type="ECO:0000256" key="2">
    <source>
        <dbReference type="SAM" id="SignalP"/>
    </source>
</evidence>
<gene>
    <name evidence="3" type="ORF">CR159_07265</name>
</gene>
<organism evidence="3 4">
    <name type="scientific">Pollutimonas subterranea</name>
    <dbReference type="NCBI Taxonomy" id="2045210"/>
    <lineage>
        <taxon>Bacteria</taxon>
        <taxon>Pseudomonadati</taxon>
        <taxon>Pseudomonadota</taxon>
        <taxon>Betaproteobacteria</taxon>
        <taxon>Burkholderiales</taxon>
        <taxon>Alcaligenaceae</taxon>
        <taxon>Pollutimonas</taxon>
    </lineage>
</organism>
<feature type="chain" id="PRO_5014658967" description="Lipoprotein" evidence="2">
    <location>
        <begin position="24"/>
        <end position="130"/>
    </location>
</feature>
<evidence type="ECO:0000313" key="4">
    <source>
        <dbReference type="Proteomes" id="UP000234190"/>
    </source>
</evidence>
<evidence type="ECO:0000256" key="1">
    <source>
        <dbReference type="SAM" id="MobiDB-lite"/>
    </source>
</evidence>
<comment type="caution">
    <text evidence="3">The sequence shown here is derived from an EMBL/GenBank/DDBJ whole genome shotgun (WGS) entry which is preliminary data.</text>
</comment>
<evidence type="ECO:0008006" key="5">
    <source>
        <dbReference type="Google" id="ProtNLM"/>
    </source>
</evidence>
<sequence length="130" mass="13745">MKLQYWVTIVAASTLWGPACVWAQGAHGVPPLPVPHAPEHQPDGAGNFLPDIVDPALPNRHVPNRRVPSLAPPQPGDTHPITPDEAWGKPPPLIKPALPTGRSGSDSSTAMQPLNGTGSEGIQDLLRTDK</sequence>
<dbReference type="AlphaFoldDB" id="A0A2N4U6Y7"/>
<name>A0A2N4U6Y7_9BURK</name>
<keyword evidence="2" id="KW-0732">Signal</keyword>
<protein>
    <recommendedName>
        <fullName evidence="5">Lipoprotein</fullName>
    </recommendedName>
</protein>
<dbReference type="Proteomes" id="UP000234190">
    <property type="component" value="Unassembled WGS sequence"/>
</dbReference>
<keyword evidence="4" id="KW-1185">Reference proteome</keyword>
<evidence type="ECO:0000313" key="3">
    <source>
        <dbReference type="EMBL" id="PLC50785.1"/>
    </source>
</evidence>
<proteinExistence type="predicted"/>
<feature type="signal peptide" evidence="2">
    <location>
        <begin position="1"/>
        <end position="23"/>
    </location>
</feature>
<dbReference type="OrthoDB" id="9880073at2"/>
<accession>A0A2N4U6Y7</accession>
<dbReference type="RefSeq" id="WP_143705450.1">
    <property type="nucleotide sequence ID" value="NZ_PDNW01000004.1"/>
</dbReference>
<dbReference type="EMBL" id="PDNW01000004">
    <property type="protein sequence ID" value="PLC50785.1"/>
    <property type="molecule type" value="Genomic_DNA"/>
</dbReference>
<feature type="compositionally biased region" description="Polar residues" evidence="1">
    <location>
        <begin position="102"/>
        <end position="117"/>
    </location>
</feature>
<reference evidence="3 4" key="1">
    <citation type="submission" date="2017-10" db="EMBL/GenBank/DDBJ databases">
        <title>Two draft genome sequences of Pusillimonas sp. strains isolated from a nitrate- and radionuclide-contaminated groundwater in Russia.</title>
        <authorList>
            <person name="Grouzdev D.S."/>
            <person name="Tourova T.P."/>
            <person name="Goeva M.A."/>
            <person name="Babich T.L."/>
            <person name="Sokolova D.S."/>
            <person name="Abdullin R."/>
            <person name="Poltaraus A.B."/>
            <person name="Toshchakov S.V."/>
            <person name="Nazina T.N."/>
        </authorList>
    </citation>
    <scope>NUCLEOTIDE SEQUENCE [LARGE SCALE GENOMIC DNA]</scope>
    <source>
        <strain evidence="3 4">JR1/69-3-13</strain>
    </source>
</reference>
<feature type="region of interest" description="Disordered" evidence="1">
    <location>
        <begin position="33"/>
        <end position="130"/>
    </location>
</feature>